<gene>
    <name evidence="1" type="ORF">ACFO3P_05960</name>
</gene>
<organism evidence="1 2">
    <name type="scientific">Oceanobacillus aidingensis</name>
    <dbReference type="NCBI Taxonomy" id="645964"/>
    <lineage>
        <taxon>Bacteria</taxon>
        <taxon>Bacillati</taxon>
        <taxon>Bacillota</taxon>
        <taxon>Bacilli</taxon>
        <taxon>Bacillales</taxon>
        <taxon>Bacillaceae</taxon>
        <taxon>Oceanobacillus</taxon>
    </lineage>
</organism>
<name>A0ABV9JVD8_9BACI</name>
<dbReference type="RefSeq" id="WP_379542286.1">
    <property type="nucleotide sequence ID" value="NZ_JBHSFT010000008.1"/>
</dbReference>
<sequence>MYKLDKTKYRSNLANPYQNTSLHERLIKNKSIDLRDNSFTVDYNNGYSEIKPINPNKIFK</sequence>
<accession>A0ABV9JVD8</accession>
<dbReference type="Proteomes" id="UP001595988">
    <property type="component" value="Unassembled WGS sequence"/>
</dbReference>
<proteinExistence type="predicted"/>
<protein>
    <submittedName>
        <fullName evidence="1">Uncharacterized protein</fullName>
    </submittedName>
</protein>
<comment type="caution">
    <text evidence="1">The sequence shown here is derived from an EMBL/GenBank/DDBJ whole genome shotgun (WGS) entry which is preliminary data.</text>
</comment>
<reference evidence="2" key="1">
    <citation type="journal article" date="2019" name="Int. J. Syst. Evol. Microbiol.">
        <title>The Global Catalogue of Microorganisms (GCM) 10K type strain sequencing project: providing services to taxonomists for standard genome sequencing and annotation.</title>
        <authorList>
            <consortium name="The Broad Institute Genomics Platform"/>
            <consortium name="The Broad Institute Genome Sequencing Center for Infectious Disease"/>
            <person name="Wu L."/>
            <person name="Ma J."/>
        </authorList>
    </citation>
    <scope>NUCLEOTIDE SEQUENCE [LARGE SCALE GENOMIC DNA]</scope>
    <source>
        <strain evidence="2">CCUG 37257</strain>
    </source>
</reference>
<keyword evidence="2" id="KW-1185">Reference proteome</keyword>
<dbReference type="EMBL" id="JBHSFT010000008">
    <property type="protein sequence ID" value="MFC4661760.1"/>
    <property type="molecule type" value="Genomic_DNA"/>
</dbReference>
<evidence type="ECO:0000313" key="2">
    <source>
        <dbReference type="Proteomes" id="UP001595988"/>
    </source>
</evidence>
<evidence type="ECO:0000313" key="1">
    <source>
        <dbReference type="EMBL" id="MFC4661760.1"/>
    </source>
</evidence>